<dbReference type="RefSeq" id="WP_004625536.1">
    <property type="nucleotide sequence ID" value="NZ_AORV01000031.1"/>
</dbReference>
<feature type="transmembrane region" description="Helical" evidence="1">
    <location>
        <begin position="221"/>
        <end position="243"/>
    </location>
</feature>
<dbReference type="AlphaFoldDB" id="S0FU31"/>
<protein>
    <submittedName>
        <fullName evidence="2">Uncharacterized protein</fullName>
    </submittedName>
</protein>
<evidence type="ECO:0000256" key="1">
    <source>
        <dbReference type="SAM" id="Phobius"/>
    </source>
</evidence>
<dbReference type="PANTHER" id="PTHR37305:SF1">
    <property type="entry name" value="MEMBRANE PROTEIN"/>
    <property type="match status" value="1"/>
</dbReference>
<feature type="transmembrane region" description="Helical" evidence="1">
    <location>
        <begin position="54"/>
        <end position="76"/>
    </location>
</feature>
<dbReference type="STRING" id="1195236.CTER_2059"/>
<comment type="caution">
    <text evidence="2">The sequence shown here is derived from an EMBL/GenBank/DDBJ whole genome shotgun (WGS) entry which is preliminary data.</text>
</comment>
<evidence type="ECO:0000313" key="3">
    <source>
        <dbReference type="Proteomes" id="UP000014155"/>
    </source>
</evidence>
<feature type="transmembrane region" description="Helical" evidence="1">
    <location>
        <begin position="23"/>
        <end position="42"/>
    </location>
</feature>
<name>S0FU31_RUMCE</name>
<keyword evidence="1" id="KW-1133">Transmembrane helix</keyword>
<reference evidence="2 3" key="1">
    <citation type="journal article" date="2013" name="Genome Announc.">
        <title>Draft Genome Sequence of the Cellulolytic, Mesophilic, Anaerobic Bacterium Clostridium termitidis Strain CT1112 (DSM 5398).</title>
        <authorList>
            <person name="Lal S."/>
            <person name="Ramachandran U."/>
            <person name="Zhang X."/>
            <person name="Munir R."/>
            <person name="Sparling R."/>
            <person name="Levin D.B."/>
        </authorList>
    </citation>
    <scope>NUCLEOTIDE SEQUENCE [LARGE SCALE GENOMIC DNA]</scope>
    <source>
        <strain evidence="2 3">CT1112</strain>
    </source>
</reference>
<dbReference type="Proteomes" id="UP000014155">
    <property type="component" value="Unassembled WGS sequence"/>
</dbReference>
<keyword evidence="1" id="KW-0812">Transmembrane</keyword>
<sequence length="248" mass="26686">MNKLITFSVDEYKKLLYQKKTKVIIALFVIYAMAIGIASLVIENNTGVKIVAPGRFPVFILELLTGFILPALTVYISSELYTAEFKDGTIKNLFALPVTKSIIYLGKILAGAALTATCLLALGISGLLVSIVINGTAAFAGIGSLFVSYFGAFIFLTAVLMIVSFFTLTTGSPNMAIAMNLLIWLVLGVAGTFLTSVRQFLPVSFSGWYQPLINGAGLTAALPAFLYMLSYCIIFAVAGLTIFERKEV</sequence>
<feature type="transmembrane region" description="Helical" evidence="1">
    <location>
        <begin position="181"/>
        <end position="201"/>
    </location>
</feature>
<dbReference type="EMBL" id="AORV01000031">
    <property type="protein sequence ID" value="EMS72023.1"/>
    <property type="molecule type" value="Genomic_DNA"/>
</dbReference>
<keyword evidence="3" id="KW-1185">Reference proteome</keyword>
<dbReference type="eggNOG" id="COG1277">
    <property type="taxonomic scope" value="Bacteria"/>
</dbReference>
<dbReference type="PATRIC" id="fig|1195236.3.peg.2364"/>
<accession>S0FU31</accession>
<evidence type="ECO:0000313" key="2">
    <source>
        <dbReference type="EMBL" id="EMS72023.1"/>
    </source>
</evidence>
<keyword evidence="1" id="KW-0472">Membrane</keyword>
<feature type="transmembrane region" description="Helical" evidence="1">
    <location>
        <begin position="145"/>
        <end position="169"/>
    </location>
</feature>
<dbReference type="PANTHER" id="PTHR37305">
    <property type="entry name" value="INTEGRAL MEMBRANE PROTEIN-RELATED"/>
    <property type="match status" value="1"/>
</dbReference>
<organism evidence="2 3">
    <name type="scientific">Ruminiclostridium cellobioparum subsp. termitidis CT1112</name>
    <dbReference type="NCBI Taxonomy" id="1195236"/>
    <lineage>
        <taxon>Bacteria</taxon>
        <taxon>Bacillati</taxon>
        <taxon>Bacillota</taxon>
        <taxon>Clostridia</taxon>
        <taxon>Eubacteriales</taxon>
        <taxon>Oscillospiraceae</taxon>
        <taxon>Ruminiclostridium</taxon>
    </lineage>
</organism>
<gene>
    <name evidence="2" type="ORF">CTER_2059</name>
</gene>
<dbReference type="Pfam" id="PF12730">
    <property type="entry name" value="ABC2_membrane_4"/>
    <property type="match status" value="1"/>
</dbReference>
<proteinExistence type="predicted"/>
<feature type="transmembrane region" description="Helical" evidence="1">
    <location>
        <begin position="108"/>
        <end position="133"/>
    </location>
</feature>